<evidence type="ECO:0000313" key="2">
    <source>
        <dbReference type="Proteomes" id="UP000238375"/>
    </source>
</evidence>
<name>A0A2T0TNB3_9BACT</name>
<dbReference type="RefSeq" id="WP_106135865.1">
    <property type="nucleotide sequence ID" value="NZ_PVTE01000001.1"/>
</dbReference>
<keyword evidence="2" id="KW-1185">Reference proteome</keyword>
<reference evidence="1 2" key="1">
    <citation type="submission" date="2018-03" db="EMBL/GenBank/DDBJ databases">
        <title>Genomic Encyclopedia of Archaeal and Bacterial Type Strains, Phase II (KMG-II): from individual species to whole genera.</title>
        <authorList>
            <person name="Goeker M."/>
        </authorList>
    </citation>
    <scope>NUCLEOTIDE SEQUENCE [LARGE SCALE GENOMIC DNA]</scope>
    <source>
        <strain evidence="1 2">DSM 28354</strain>
    </source>
</reference>
<dbReference type="Proteomes" id="UP000238375">
    <property type="component" value="Unassembled WGS sequence"/>
</dbReference>
<sequence>MIVTETRLGLFYGLPNARHIARLKLLALEDLLYLATPEEIPVDASPHTVSQYGISVAEGAPLVELVFPVGGCTMQETSQTSGEGRVYDLELSAVIPRNEPRLIGWAEANRGREWVALMLDQNGAAYIAGEPENGLALFTGRSIRDANAVTLTLRGRSWHSLYFLESFDSAALFAETEFDLEFGSSFNA</sequence>
<evidence type="ECO:0000313" key="1">
    <source>
        <dbReference type="EMBL" id="PRY47109.1"/>
    </source>
</evidence>
<proteinExistence type="predicted"/>
<gene>
    <name evidence="1" type="ORF">CLV58_101175</name>
</gene>
<organism evidence="1 2">
    <name type="scientific">Spirosoma oryzae</name>
    <dbReference type="NCBI Taxonomy" id="1469603"/>
    <lineage>
        <taxon>Bacteria</taxon>
        <taxon>Pseudomonadati</taxon>
        <taxon>Bacteroidota</taxon>
        <taxon>Cytophagia</taxon>
        <taxon>Cytophagales</taxon>
        <taxon>Cytophagaceae</taxon>
        <taxon>Spirosoma</taxon>
    </lineage>
</organism>
<dbReference type="EMBL" id="PVTE01000001">
    <property type="protein sequence ID" value="PRY47109.1"/>
    <property type="molecule type" value="Genomic_DNA"/>
</dbReference>
<dbReference type="AlphaFoldDB" id="A0A2T0TNB3"/>
<protein>
    <submittedName>
        <fullName evidence="1">Uncharacterized protein</fullName>
    </submittedName>
</protein>
<accession>A0A2T0TNB3</accession>
<comment type="caution">
    <text evidence="1">The sequence shown here is derived from an EMBL/GenBank/DDBJ whole genome shotgun (WGS) entry which is preliminary data.</text>
</comment>
<dbReference type="OrthoDB" id="964464at2"/>